<keyword evidence="4" id="KW-1185">Reference proteome</keyword>
<dbReference type="Gene3D" id="3.40.630.30">
    <property type="match status" value="1"/>
</dbReference>
<dbReference type="PANTHER" id="PTHR43072:SF60">
    <property type="entry name" value="L-2,4-DIAMINOBUTYRIC ACID ACETYLTRANSFERASE"/>
    <property type="match status" value="1"/>
</dbReference>
<dbReference type="PANTHER" id="PTHR43072">
    <property type="entry name" value="N-ACETYLTRANSFERASE"/>
    <property type="match status" value="1"/>
</dbReference>
<feature type="region of interest" description="Disordered" evidence="1">
    <location>
        <begin position="1"/>
        <end position="21"/>
    </location>
</feature>
<dbReference type="Pfam" id="PF00583">
    <property type="entry name" value="Acetyltransf_1"/>
    <property type="match status" value="1"/>
</dbReference>
<evidence type="ECO:0000313" key="3">
    <source>
        <dbReference type="EMBL" id="RKM92593.1"/>
    </source>
</evidence>
<feature type="compositionally biased region" description="Polar residues" evidence="1">
    <location>
        <begin position="1"/>
        <end position="16"/>
    </location>
</feature>
<dbReference type="AlphaFoldDB" id="A0A3R7EMP3"/>
<comment type="caution">
    <text evidence="3">The sequence shown here is derived from an EMBL/GenBank/DDBJ whole genome shotgun (WGS) entry which is preliminary data.</text>
</comment>
<feature type="domain" description="N-acetyltransferase" evidence="2">
    <location>
        <begin position="31"/>
        <end position="200"/>
    </location>
</feature>
<sequence>MRTCRATSVTHPNRTSAGRYPNVNTPLPCDLTIRPVRADEADQHIELTQLVDLHLSAEDLPDLITAIRASLRHEGGPLSHGLHHYLFAESPDGTPVASIHCGPPLWVLRNPAIFPHMQRKLVKRVSCIDTLAVHPDYRGRGIATTLLRRVEADFRNAGFVALTLRHEHAKRHFFTRRGYTSVASLAMILPPVGLVTQTNPGWRHAVKPLTDDVSFTTVQGLPAATGFLPA</sequence>
<evidence type="ECO:0000256" key="1">
    <source>
        <dbReference type="SAM" id="MobiDB-lite"/>
    </source>
</evidence>
<dbReference type="EMBL" id="JNAD02000013">
    <property type="protein sequence ID" value="RKM92593.1"/>
    <property type="molecule type" value="Genomic_DNA"/>
</dbReference>
<name>A0A3R7EMP3_9ACTN</name>
<organism evidence="3 4">
    <name type="scientific">Streptomyces xinghaiensis</name>
    <dbReference type="NCBI Taxonomy" id="1038928"/>
    <lineage>
        <taxon>Bacteria</taxon>
        <taxon>Bacillati</taxon>
        <taxon>Actinomycetota</taxon>
        <taxon>Actinomycetes</taxon>
        <taxon>Kitasatosporales</taxon>
        <taxon>Streptomycetaceae</taxon>
        <taxon>Streptomyces</taxon>
    </lineage>
</organism>
<evidence type="ECO:0000259" key="2">
    <source>
        <dbReference type="PROSITE" id="PS51186"/>
    </source>
</evidence>
<protein>
    <submittedName>
        <fullName evidence="3">GNAT family N-acetyltransferase</fullName>
    </submittedName>
</protein>
<dbReference type="InterPro" id="IPR000182">
    <property type="entry name" value="GNAT_dom"/>
</dbReference>
<evidence type="ECO:0000313" key="4">
    <source>
        <dbReference type="Proteomes" id="UP000028058"/>
    </source>
</evidence>
<dbReference type="CDD" id="cd04301">
    <property type="entry name" value="NAT_SF"/>
    <property type="match status" value="1"/>
</dbReference>
<dbReference type="InterPro" id="IPR016181">
    <property type="entry name" value="Acyl_CoA_acyltransferase"/>
</dbReference>
<gene>
    <name evidence="3" type="ORF">SFRA_024720</name>
</gene>
<dbReference type="SUPFAM" id="SSF55729">
    <property type="entry name" value="Acyl-CoA N-acyltransferases (Nat)"/>
    <property type="match status" value="1"/>
</dbReference>
<dbReference type="Proteomes" id="UP000028058">
    <property type="component" value="Unassembled WGS sequence"/>
</dbReference>
<dbReference type="PROSITE" id="PS51186">
    <property type="entry name" value="GNAT"/>
    <property type="match status" value="1"/>
</dbReference>
<proteinExistence type="predicted"/>
<reference evidence="3 4" key="1">
    <citation type="journal article" date="2014" name="Genome Announc.">
        <title>Draft Genome Sequence of Streptomyces fradiae ATCC 19609, a Strain Highly Sensitive to Antibiotics.</title>
        <authorList>
            <person name="Bekker O.B."/>
            <person name="Klimina K.M."/>
            <person name="Vatlin A.A."/>
            <person name="Zakharevich N.V."/>
            <person name="Kasianov A.S."/>
            <person name="Danilenko V.N."/>
        </authorList>
    </citation>
    <scope>NUCLEOTIDE SEQUENCE [LARGE SCALE GENOMIC DNA]</scope>
    <source>
        <strain evidence="3 4">ATCC 19609</strain>
    </source>
</reference>
<accession>A0A3R7EMP3</accession>
<dbReference type="GO" id="GO:0016747">
    <property type="term" value="F:acyltransferase activity, transferring groups other than amino-acyl groups"/>
    <property type="evidence" value="ECO:0007669"/>
    <property type="project" value="InterPro"/>
</dbReference>